<dbReference type="STRING" id="154621.RV11_GL003180"/>
<proteinExistence type="predicted"/>
<dbReference type="RefSeq" id="WP_010768641.1">
    <property type="nucleotide sequence ID" value="NZ_ASWE01000002.1"/>
</dbReference>
<gene>
    <name evidence="1" type="ORF">UC3_01979</name>
</gene>
<organism evidence="1 2">
    <name type="scientific">Enterococcus phoeniculicola ATCC BAA-412</name>
    <dbReference type="NCBI Taxonomy" id="1158610"/>
    <lineage>
        <taxon>Bacteria</taxon>
        <taxon>Bacillati</taxon>
        <taxon>Bacillota</taxon>
        <taxon>Bacilli</taxon>
        <taxon>Lactobacillales</taxon>
        <taxon>Enterococcaceae</taxon>
        <taxon>Enterococcus</taxon>
    </lineage>
</organism>
<evidence type="ECO:0000313" key="2">
    <source>
        <dbReference type="Proteomes" id="UP000013785"/>
    </source>
</evidence>
<reference evidence="1 2" key="1">
    <citation type="submission" date="2013-02" db="EMBL/GenBank/DDBJ databases">
        <title>The Genome Sequence of Enterococcus phoeniculicola BAA-412.</title>
        <authorList>
            <consortium name="The Broad Institute Genome Sequencing Platform"/>
            <consortium name="The Broad Institute Genome Sequencing Center for Infectious Disease"/>
            <person name="Earl A.M."/>
            <person name="Gilmore M.S."/>
            <person name="Lebreton F."/>
            <person name="Walker B."/>
            <person name="Young S.K."/>
            <person name="Zeng Q."/>
            <person name="Gargeya S."/>
            <person name="Fitzgerald M."/>
            <person name="Haas B."/>
            <person name="Abouelleil A."/>
            <person name="Alvarado L."/>
            <person name="Arachchi H.M."/>
            <person name="Berlin A.M."/>
            <person name="Chapman S.B."/>
            <person name="Dewar J."/>
            <person name="Goldberg J."/>
            <person name="Griggs A."/>
            <person name="Gujja S."/>
            <person name="Hansen M."/>
            <person name="Howarth C."/>
            <person name="Imamovic A."/>
            <person name="Larimer J."/>
            <person name="McCowan C."/>
            <person name="Murphy C."/>
            <person name="Neiman D."/>
            <person name="Pearson M."/>
            <person name="Priest M."/>
            <person name="Roberts A."/>
            <person name="Saif S."/>
            <person name="Shea T."/>
            <person name="Sisk P."/>
            <person name="Sykes S."/>
            <person name="Wortman J."/>
            <person name="Nusbaum C."/>
            <person name="Birren B."/>
        </authorList>
    </citation>
    <scope>NUCLEOTIDE SEQUENCE [LARGE SCALE GENOMIC DNA]</scope>
    <source>
        <strain evidence="1 2">ATCC BAA-412</strain>
    </source>
</reference>
<evidence type="ECO:0000313" key="1">
    <source>
        <dbReference type="EMBL" id="EOL43002.1"/>
    </source>
</evidence>
<sequence length="80" mass="9504">MGEVKIRKINDGTIAILDTQAKEKGYASRQEYLQDLLEKIAREEYQFETDVRYQFLISQYNELIEWLLSEVTLNTDKKEV</sequence>
<protein>
    <submittedName>
        <fullName evidence="1">Uncharacterized protein</fullName>
    </submittedName>
</protein>
<accession>R3W614</accession>
<dbReference type="PATRIC" id="fig|1158610.3.peg.1972"/>
<dbReference type="HOGENOM" id="CLU_2584324_0_0_9"/>
<comment type="caution">
    <text evidence="1">The sequence shown here is derived from an EMBL/GenBank/DDBJ whole genome shotgun (WGS) entry which is preliminary data.</text>
</comment>
<name>R3W614_9ENTE</name>
<dbReference type="Proteomes" id="UP000013785">
    <property type="component" value="Unassembled WGS sequence"/>
</dbReference>
<dbReference type="AlphaFoldDB" id="R3W614"/>
<dbReference type="EMBL" id="AJAT01000016">
    <property type="protein sequence ID" value="EOL43002.1"/>
    <property type="molecule type" value="Genomic_DNA"/>
</dbReference>
<keyword evidence="2" id="KW-1185">Reference proteome</keyword>